<dbReference type="PRINTS" id="PR00723">
    <property type="entry name" value="SUBTILISIN"/>
</dbReference>
<proteinExistence type="inferred from homology"/>
<dbReference type="PROSITE" id="PS00138">
    <property type="entry name" value="SUBTILASE_SER"/>
    <property type="match status" value="1"/>
</dbReference>
<evidence type="ECO:0000256" key="7">
    <source>
        <dbReference type="SAM" id="SignalP"/>
    </source>
</evidence>
<dbReference type="Pfam" id="PF18962">
    <property type="entry name" value="Por_Secre_tail"/>
    <property type="match status" value="1"/>
</dbReference>
<evidence type="ECO:0000256" key="5">
    <source>
        <dbReference type="PROSITE-ProRule" id="PRU01240"/>
    </source>
</evidence>
<evidence type="ECO:0000313" key="9">
    <source>
        <dbReference type="EMBL" id="MCX2744946.1"/>
    </source>
</evidence>
<dbReference type="SMART" id="SM00089">
    <property type="entry name" value="PKD"/>
    <property type="match status" value="1"/>
</dbReference>
<accession>A0ABT3RTH9</accession>
<reference evidence="9 10" key="1">
    <citation type="submission" date="2022-11" db="EMBL/GenBank/DDBJ databases">
        <title>The characterization of three novel Bacteroidetes species and genomic analysis of their roles in tidal elemental geochemical cycles.</title>
        <authorList>
            <person name="Ma K."/>
        </authorList>
    </citation>
    <scope>NUCLEOTIDE SEQUENCE [LARGE SCALE GENOMIC DNA]</scope>
    <source>
        <strain evidence="9 10">M17</strain>
    </source>
</reference>
<dbReference type="InterPro" id="IPR044023">
    <property type="entry name" value="Ig_7"/>
</dbReference>
<name>A0ABT3RTH9_9BACT</name>
<feature type="chain" id="PRO_5046782069" evidence="7">
    <location>
        <begin position="20"/>
        <end position="1158"/>
    </location>
</feature>
<dbReference type="InterPro" id="IPR051048">
    <property type="entry name" value="Peptidase_S8/S53_subtilisin"/>
</dbReference>
<dbReference type="Gene3D" id="3.40.50.200">
    <property type="entry name" value="Peptidase S8/S53 domain"/>
    <property type="match status" value="1"/>
</dbReference>
<feature type="active site" description="Charge relay system" evidence="5">
    <location>
        <position position="372"/>
    </location>
</feature>
<dbReference type="InterPro" id="IPR023828">
    <property type="entry name" value="Peptidase_S8_Ser-AS"/>
</dbReference>
<dbReference type="PROSITE" id="PS51892">
    <property type="entry name" value="SUBTILASE"/>
    <property type="match status" value="1"/>
</dbReference>
<dbReference type="RefSeq" id="WP_266057494.1">
    <property type="nucleotide sequence ID" value="NZ_JAPFQN010000007.1"/>
</dbReference>
<dbReference type="NCBIfam" id="TIGR04183">
    <property type="entry name" value="Por_Secre_tail"/>
    <property type="match status" value="1"/>
</dbReference>
<dbReference type="Pfam" id="PF00082">
    <property type="entry name" value="Peptidase_S8"/>
    <property type="match status" value="1"/>
</dbReference>
<dbReference type="InterPro" id="IPR015500">
    <property type="entry name" value="Peptidase_S8_subtilisin-rel"/>
</dbReference>
<comment type="similarity">
    <text evidence="1 5 6">Belongs to the peptidase S8 family.</text>
</comment>
<dbReference type="InterPro" id="IPR035986">
    <property type="entry name" value="PKD_dom_sf"/>
</dbReference>
<dbReference type="InterPro" id="IPR000209">
    <property type="entry name" value="Peptidase_S8/S53_dom"/>
</dbReference>
<dbReference type="PANTHER" id="PTHR43399:SF4">
    <property type="entry name" value="CELL WALL-ASSOCIATED PROTEASE"/>
    <property type="match status" value="1"/>
</dbReference>
<dbReference type="InterPro" id="IPR036852">
    <property type="entry name" value="Peptidase_S8/S53_dom_sf"/>
</dbReference>
<evidence type="ECO:0000256" key="4">
    <source>
        <dbReference type="ARBA" id="ARBA00022825"/>
    </source>
</evidence>
<dbReference type="CDD" id="cd00146">
    <property type="entry name" value="PKD"/>
    <property type="match status" value="1"/>
</dbReference>
<keyword evidence="4 5" id="KW-0720">Serine protease</keyword>
<dbReference type="Pfam" id="PF18911">
    <property type="entry name" value="PKD_4"/>
    <property type="match status" value="1"/>
</dbReference>
<keyword evidence="2 5" id="KW-0645">Protease</keyword>
<evidence type="ECO:0000256" key="6">
    <source>
        <dbReference type="RuleBase" id="RU003355"/>
    </source>
</evidence>
<comment type="caution">
    <text evidence="9">The sequence shown here is derived from an EMBL/GenBank/DDBJ whole genome shotgun (WGS) entry which is preliminary data.</text>
</comment>
<dbReference type="PROSITE" id="PS50093">
    <property type="entry name" value="PKD"/>
    <property type="match status" value="1"/>
</dbReference>
<sequence>MRKYLFLIAFLCLSVSLSAQKRYVIKTKDFVSSENLKTVLSDQVHKEIKLVPIRNLISSPLKRSKPSIIDKVFYITKPDDIDENQFLANLKESDFIEFAEKDIVYETYEIPNDASLINQYYLDLIGAYDAWDISKSNSSIVIGIVDSGIDIDHEDLASKLTVNPDEIPNNDIDDDNDGYIDNVRGWDFAGPDTLDFDYPGDPDVNVKKDVPGTNHGNLVAGAAAAATNNEIGVAGVGYNASLLITKHSYDNQGEDDRSVYFTLAGVMYMIEQGVDIVNMSFGGPSRSDIWQEVINFGVENGVTFIAAAGNSALNRNEYPAAYDGVFAVASSGRNDQISSFTNYGYYVDIIAPGSSIYTTSFDNSYTYTNGTSFSAPIVAGAAALIKGKYPDFTPEQIQKLLRVSADTSIYETAGVRYRDKLGFGRLDIFKALTLQSPALSFNDIEIKNEETGQVAKAGDTAIITGVINNSLWRSSNATKVTLSTSSIYIEVLDGEIFPGVIDSTNQLNTENIPFRIAIENTIPNDTEVSFKVTFTDGDYKDFQFITLILNPTYINIQRNLVSTTITGEGRIGFNDPLSNAEEGIGFLYDDRNLLFEMGLLLTSNGNLSNNVRGTGSSVDNDFNPVDRITNIIPGKFSAEEAFGSFDDSDSDKPLNVLVNYRSMVWGEKPDDKYVIVEYELENQSEAPLTDLYIGLYADWDISQLAGPPDRAGYHSDGNINFGFVHNLKEADSIYAAIQTLTGDFNYWAIDNDSDIQDNPWGVYDGYSDEEKIESLTSGIGRPQAGISEDGNDVSHTVSIGPISINSGETTKVAFALLAGDSLADVVNSANAAYTMYNRTLNATMPVVDTVNVCYNGNATLVASGASRFNWYKNFTGGEPIVTNSNTITINNVKNDTVIYVSNATSSFESVRTPAVVNVVANPQIILSRASTNICEGDSILLAVQSGNEYLWSTGSTDRTITVKEGGTYSVEVSNSEFSCNSLSDEVSVTIKPKPTSLFAIDDDVKSIFDQSPVLFTDQSTDAVAWFWNFGDGSTSVEQNPEHTYSDYGDFNVSLTITGENGCQDTSVRPLIVTSVEDELEENKIVVYPNPSIRGIWRINNLPSNVATISIIDIQGKLMKEISVKESQCEIDGSQWSAGLYIIEVNTPDGTQKFKLMKY</sequence>
<dbReference type="Pfam" id="PF19081">
    <property type="entry name" value="Ig_7"/>
    <property type="match status" value="1"/>
</dbReference>
<feature type="active site" description="Charge relay system" evidence="5">
    <location>
        <position position="215"/>
    </location>
</feature>
<dbReference type="PANTHER" id="PTHR43399">
    <property type="entry name" value="SUBTILISIN-RELATED"/>
    <property type="match status" value="1"/>
</dbReference>
<evidence type="ECO:0000259" key="8">
    <source>
        <dbReference type="PROSITE" id="PS50093"/>
    </source>
</evidence>
<evidence type="ECO:0000256" key="3">
    <source>
        <dbReference type="ARBA" id="ARBA00022801"/>
    </source>
</evidence>
<keyword evidence="7" id="KW-0732">Signal</keyword>
<dbReference type="InterPro" id="IPR022409">
    <property type="entry name" value="PKD/Chitinase_dom"/>
</dbReference>
<dbReference type="InterPro" id="IPR000601">
    <property type="entry name" value="PKD_dom"/>
</dbReference>
<dbReference type="PROSITE" id="PS00136">
    <property type="entry name" value="SUBTILASE_ASP"/>
    <property type="match status" value="1"/>
</dbReference>
<dbReference type="Gene3D" id="2.60.40.10">
    <property type="entry name" value="Immunoglobulins"/>
    <property type="match status" value="1"/>
</dbReference>
<evidence type="ECO:0000256" key="2">
    <source>
        <dbReference type="ARBA" id="ARBA00022670"/>
    </source>
</evidence>
<feature type="active site" description="Charge relay system" evidence="5">
    <location>
        <position position="146"/>
    </location>
</feature>
<protein>
    <submittedName>
        <fullName evidence="9">S8 family serine peptidase</fullName>
    </submittedName>
</protein>
<keyword evidence="3 5" id="KW-0378">Hydrolase</keyword>
<evidence type="ECO:0000313" key="10">
    <source>
        <dbReference type="Proteomes" id="UP001209885"/>
    </source>
</evidence>
<organism evidence="9 10">
    <name type="scientific">Mangrovivirga halotolerans</name>
    <dbReference type="NCBI Taxonomy" id="2993936"/>
    <lineage>
        <taxon>Bacteria</taxon>
        <taxon>Pseudomonadati</taxon>
        <taxon>Bacteroidota</taxon>
        <taxon>Cytophagia</taxon>
        <taxon>Cytophagales</taxon>
        <taxon>Mangrovivirgaceae</taxon>
        <taxon>Mangrovivirga</taxon>
    </lineage>
</organism>
<dbReference type="InterPro" id="IPR013783">
    <property type="entry name" value="Ig-like_fold"/>
</dbReference>
<dbReference type="Proteomes" id="UP001209885">
    <property type="component" value="Unassembled WGS sequence"/>
</dbReference>
<dbReference type="SUPFAM" id="SSF49299">
    <property type="entry name" value="PKD domain"/>
    <property type="match status" value="1"/>
</dbReference>
<feature type="domain" description="PKD" evidence="8">
    <location>
        <begin position="1017"/>
        <end position="1061"/>
    </location>
</feature>
<keyword evidence="10" id="KW-1185">Reference proteome</keyword>
<dbReference type="SUPFAM" id="SSF52743">
    <property type="entry name" value="Subtilisin-like"/>
    <property type="match status" value="1"/>
</dbReference>
<dbReference type="EMBL" id="JAPFQN010000007">
    <property type="protein sequence ID" value="MCX2744946.1"/>
    <property type="molecule type" value="Genomic_DNA"/>
</dbReference>
<evidence type="ECO:0000256" key="1">
    <source>
        <dbReference type="ARBA" id="ARBA00011073"/>
    </source>
</evidence>
<gene>
    <name evidence="9" type="ORF">OO013_13775</name>
</gene>
<feature type="signal peptide" evidence="7">
    <location>
        <begin position="1"/>
        <end position="19"/>
    </location>
</feature>
<dbReference type="InterPro" id="IPR023827">
    <property type="entry name" value="Peptidase_S8_Asp-AS"/>
</dbReference>
<dbReference type="InterPro" id="IPR026444">
    <property type="entry name" value="Secre_tail"/>
</dbReference>